<protein>
    <submittedName>
        <fullName evidence="2">Uncharacterized protein</fullName>
    </submittedName>
</protein>
<organism evidence="2 3">
    <name type="scientific">Edaphochlamys debaryana</name>
    <dbReference type="NCBI Taxonomy" id="47281"/>
    <lineage>
        <taxon>Eukaryota</taxon>
        <taxon>Viridiplantae</taxon>
        <taxon>Chlorophyta</taxon>
        <taxon>core chlorophytes</taxon>
        <taxon>Chlorophyceae</taxon>
        <taxon>CS clade</taxon>
        <taxon>Chlamydomonadales</taxon>
        <taxon>Chlamydomonadales incertae sedis</taxon>
        <taxon>Edaphochlamys</taxon>
    </lineage>
</organism>
<dbReference type="PANTHER" id="PTHR11319:SF35">
    <property type="entry name" value="OUTER MEMBRANE PROTEIN PMPC-RELATED"/>
    <property type="match status" value="1"/>
</dbReference>
<dbReference type="EMBL" id="JAEHOE010000083">
    <property type="protein sequence ID" value="KAG2488459.1"/>
    <property type="molecule type" value="Genomic_DNA"/>
</dbReference>
<dbReference type="InterPro" id="IPR012334">
    <property type="entry name" value="Pectin_lyas_fold"/>
</dbReference>
<dbReference type="SUPFAM" id="SSF51126">
    <property type="entry name" value="Pectin lyase-like"/>
    <property type="match status" value="2"/>
</dbReference>
<feature type="compositionally biased region" description="Low complexity" evidence="1">
    <location>
        <begin position="1074"/>
        <end position="1091"/>
    </location>
</feature>
<dbReference type="InterPro" id="IPR011050">
    <property type="entry name" value="Pectin_lyase_fold/virulence"/>
</dbReference>
<proteinExistence type="predicted"/>
<evidence type="ECO:0000313" key="3">
    <source>
        <dbReference type="Proteomes" id="UP000612055"/>
    </source>
</evidence>
<accession>A0A835XRK5</accession>
<feature type="compositionally biased region" description="Pro residues" evidence="1">
    <location>
        <begin position="306"/>
        <end position="330"/>
    </location>
</feature>
<dbReference type="OrthoDB" id="552852at2759"/>
<sequence>MDTHPIAIYDINIFAAWDSPDGSTVQTAPQTYPGDFRAWGGSYSGNNLPALKNLERLWWPGSSAQPPATTFHVCAWTGNNTNADTVTIDKKMRMKLTLTVKRGGENNRLDWGLGTGDQCGPETAAYVGSYFYRPTNKRPSEGASWLELKLSWEAEPKDGQIRLAKTVRDADVQAYEVASDPGRLLVYQDWAWGSVCELGYVGVPGKAFTYGADAASPITVDGVKCGDESVSLRDCELTFTSTPSWYVGTLGEAFTYGADAASPITVDGVSGSQELRQVAVLLGFLAPPSDGTAPSDEGDAQHLPPSIEPPVAPQLPPAEPGNPTPPPAPPSLEGSWTHSCSLVLTPKVQTLACEAASFAHGNITVAIGGALVGRLRVGPGISVTTREPVLPYKWYTDESLTVVADELEASADVGVTFVGVPHLRLVDSVVRGLQLSTGGPLVQCLDCAFLTMDNVTVQDLEGYPLTASYPMNSWWVDAAYKGLTAFAEFDYYGGGNGPVHITHGPVHATGLRGATIKNLHCYGIYRACGWGCVLLRLSETLGSYPVRIANLSFTGVDVHWGGGYGTMSDATVVEGWPLETDNDSARPLGFGAVVVDTGRPGVAAVMDVSDSSFVGMLGGLVALINNAMLSLDNITLNRVTFDHCSASLWGGFAIYVQGSVHSVVATQSSFTNGYDGVLGVTRHAELIRMSDCLLADNRCTSEPALFHLGSLSELELRHCNVARNALPPSPDGEICGAATILVEQQLPYMFRRTPQPMRSVAIIDSNVTGNLDTFFASDLFVNDITLQNSAFEDNVGRGAGVFDLSKPSSGALGVFFSNSRIVGNSAGPNSRGQTQDSNGGFMALNSLVMMTLKDSLVQGNSAPSSGGVIYIGSPPFTSVVVIEDSIVQGNSAGRWGGVVATNGNINVTLLGESAMVNNSATSGGMVYSAGLTEAFGVSKLSEVSGNTAESRGGVLATEDLGAAMIDGLVKDNSARQGAAFFVSRGLGSLAVSGALKRNAAATAFGGSIWVGGELGGLSFAAGSTVDGTVTSAEGVADLADVAASGAAAELRECTSVCHTRPPMPPSPPVYGGHDMPPTYGGDMPPGYGDDSMPPPEADQHEGGPPSLKSRRMRL</sequence>
<name>A0A835XRK5_9CHLO</name>
<evidence type="ECO:0000313" key="2">
    <source>
        <dbReference type="EMBL" id="KAG2488459.1"/>
    </source>
</evidence>
<comment type="caution">
    <text evidence="2">The sequence shown here is derived from an EMBL/GenBank/DDBJ whole genome shotgun (WGS) entry which is preliminary data.</text>
</comment>
<gene>
    <name evidence="2" type="ORF">HYH03_012965</name>
</gene>
<dbReference type="Gene3D" id="2.160.20.10">
    <property type="entry name" value="Single-stranded right-handed beta-helix, Pectin lyase-like"/>
    <property type="match status" value="1"/>
</dbReference>
<dbReference type="AlphaFoldDB" id="A0A835XRK5"/>
<keyword evidence="3" id="KW-1185">Reference proteome</keyword>
<reference evidence="2" key="1">
    <citation type="journal article" date="2020" name="bioRxiv">
        <title>Comparative genomics of Chlamydomonas.</title>
        <authorList>
            <person name="Craig R.J."/>
            <person name="Hasan A.R."/>
            <person name="Ness R.W."/>
            <person name="Keightley P.D."/>
        </authorList>
    </citation>
    <scope>NUCLEOTIDE SEQUENCE</scope>
    <source>
        <strain evidence="2">CCAP 11/70</strain>
    </source>
</reference>
<feature type="region of interest" description="Disordered" evidence="1">
    <location>
        <begin position="289"/>
        <end position="334"/>
    </location>
</feature>
<evidence type="ECO:0000256" key="1">
    <source>
        <dbReference type="SAM" id="MobiDB-lite"/>
    </source>
</evidence>
<dbReference type="PANTHER" id="PTHR11319">
    <property type="entry name" value="G PROTEIN-COUPLED RECEPTOR-RELATED"/>
    <property type="match status" value="1"/>
</dbReference>
<dbReference type="Proteomes" id="UP000612055">
    <property type="component" value="Unassembled WGS sequence"/>
</dbReference>
<feature type="region of interest" description="Disordered" evidence="1">
    <location>
        <begin position="1058"/>
        <end position="1114"/>
    </location>
</feature>